<evidence type="ECO:0000256" key="2">
    <source>
        <dbReference type="ARBA" id="ARBA00009409"/>
    </source>
</evidence>
<dbReference type="InterPro" id="IPR010979">
    <property type="entry name" value="Ribosomal_uS13-like_H2TH"/>
</dbReference>
<dbReference type="InterPro" id="IPR012319">
    <property type="entry name" value="FPG_cat"/>
</dbReference>
<sequence>MPEGPEIKTIVDSLNLVLPGLSLNKIIVNEKSRYFKNLKNKNILDSSKLPLCIRMIICKGKHIFFKFESSLNSNEVIIMHSHLAMTGKWIWDKGKHSGIELFLSNQKVLYFDDTRRFGCVEWFNQEQYKKKLKNIGIDILSEHITLKHWNKIMSNTRLKKKQICDMLISQKYISGIGNYLKSEILYLSKIRPDRELQSLTDVELEMLYTTSLKTIKASYNSGGLTIQDYIDPDGNTGKFKVIIYGKKGKKDPNGYSIITSTFKDRRTTFWVKEIQK</sequence>
<evidence type="ECO:0000256" key="5">
    <source>
        <dbReference type="ARBA" id="ARBA00023125"/>
    </source>
</evidence>
<dbReference type="EMBL" id="MK500428">
    <property type="protein sequence ID" value="QBK89562.1"/>
    <property type="molecule type" value="Genomic_DNA"/>
</dbReference>
<gene>
    <name evidence="11" type="ORF">LCPAC001_00720</name>
</gene>
<evidence type="ECO:0000256" key="1">
    <source>
        <dbReference type="ARBA" id="ARBA00001668"/>
    </source>
</evidence>
<comment type="catalytic activity">
    <reaction evidence="1">
        <text>Hydrolysis of DNA containing ring-opened 7-methylguanine residues, releasing 2,6-diamino-4-hydroxy-5-(N-methyl)formamidopyrimidine.</text>
        <dbReference type="EC" id="3.2.2.23"/>
    </reaction>
</comment>
<dbReference type="GO" id="GO:0008270">
    <property type="term" value="F:zinc ion binding"/>
    <property type="evidence" value="ECO:0007669"/>
    <property type="project" value="InterPro"/>
</dbReference>
<keyword evidence="9" id="KW-0326">Glycosidase</keyword>
<organism evidence="11">
    <name type="scientific">Pithovirus LCPAC001</name>
    <dbReference type="NCBI Taxonomy" id="2506585"/>
    <lineage>
        <taxon>Viruses</taxon>
        <taxon>Pithoviruses</taxon>
    </lineage>
</organism>
<proteinExistence type="inferred from homology"/>
<evidence type="ECO:0000256" key="7">
    <source>
        <dbReference type="ARBA" id="ARBA00023239"/>
    </source>
</evidence>
<dbReference type="Gene3D" id="1.10.8.50">
    <property type="match status" value="1"/>
</dbReference>
<dbReference type="GO" id="GO:0006284">
    <property type="term" value="P:base-excision repair"/>
    <property type="evidence" value="ECO:0007669"/>
    <property type="project" value="InterPro"/>
</dbReference>
<name>A0A481Z1H9_9VIRU</name>
<dbReference type="GO" id="GO:0008534">
    <property type="term" value="F:oxidized purine nucleobase lesion DNA N-glycosylase activity"/>
    <property type="evidence" value="ECO:0007669"/>
    <property type="project" value="UniProtKB-EC"/>
</dbReference>
<keyword evidence="6" id="KW-0234">DNA repair</keyword>
<dbReference type="InterPro" id="IPR015886">
    <property type="entry name" value="H2TH_FPG"/>
</dbReference>
<dbReference type="InterPro" id="IPR035937">
    <property type="entry name" value="FPG_N"/>
</dbReference>
<feature type="domain" description="Formamidopyrimidine-DNA glycosylase catalytic" evidence="10">
    <location>
        <begin position="2"/>
        <end position="118"/>
    </location>
</feature>
<reference evidence="11" key="1">
    <citation type="journal article" date="2019" name="MBio">
        <title>Virus Genomes from Deep Sea Sediments Expand the Ocean Megavirome and Support Independent Origins of Viral Gigantism.</title>
        <authorList>
            <person name="Backstrom D."/>
            <person name="Yutin N."/>
            <person name="Jorgensen S.L."/>
            <person name="Dharamshi J."/>
            <person name="Homa F."/>
            <person name="Zaremba-Niedwiedzka K."/>
            <person name="Spang A."/>
            <person name="Wolf Y.I."/>
            <person name="Koonin E.V."/>
            <person name="Ettema T.J."/>
        </authorList>
    </citation>
    <scope>NUCLEOTIDE SEQUENCE</scope>
</reference>
<keyword evidence="7" id="KW-0456">Lyase</keyword>
<dbReference type="GO" id="GO:0016829">
    <property type="term" value="F:lyase activity"/>
    <property type="evidence" value="ECO:0007669"/>
    <property type="project" value="UniProtKB-KW"/>
</dbReference>
<evidence type="ECO:0000256" key="3">
    <source>
        <dbReference type="ARBA" id="ARBA00022763"/>
    </source>
</evidence>
<evidence type="ECO:0000313" key="11">
    <source>
        <dbReference type="EMBL" id="QBK89562.1"/>
    </source>
</evidence>
<dbReference type="Gene3D" id="3.20.190.10">
    <property type="entry name" value="MutM-like, N-terminal"/>
    <property type="match status" value="1"/>
</dbReference>
<accession>A0A481Z1H9</accession>
<dbReference type="PANTHER" id="PTHR22993:SF9">
    <property type="entry name" value="FORMAMIDOPYRIMIDINE-DNA GLYCOSYLASE"/>
    <property type="match status" value="1"/>
</dbReference>
<dbReference type="GO" id="GO:0003684">
    <property type="term" value="F:damaged DNA binding"/>
    <property type="evidence" value="ECO:0007669"/>
    <property type="project" value="InterPro"/>
</dbReference>
<dbReference type="SUPFAM" id="SSF81624">
    <property type="entry name" value="N-terminal domain of MutM-like DNA repair proteins"/>
    <property type="match status" value="1"/>
</dbReference>
<dbReference type="SMART" id="SM00898">
    <property type="entry name" value="Fapy_DNA_glyco"/>
    <property type="match status" value="1"/>
</dbReference>
<dbReference type="PROSITE" id="PS51068">
    <property type="entry name" value="FPG_CAT"/>
    <property type="match status" value="1"/>
</dbReference>
<dbReference type="Pfam" id="PF06831">
    <property type="entry name" value="H2TH"/>
    <property type="match status" value="1"/>
</dbReference>
<dbReference type="Pfam" id="PF01149">
    <property type="entry name" value="Fapy_DNA_glyco"/>
    <property type="match status" value="1"/>
</dbReference>
<evidence type="ECO:0000256" key="4">
    <source>
        <dbReference type="ARBA" id="ARBA00022801"/>
    </source>
</evidence>
<evidence type="ECO:0000256" key="6">
    <source>
        <dbReference type="ARBA" id="ARBA00023204"/>
    </source>
</evidence>
<dbReference type="PANTHER" id="PTHR22993">
    <property type="entry name" value="FORMAMIDOPYRIMIDINE-DNA GLYCOSYLASE"/>
    <property type="match status" value="1"/>
</dbReference>
<keyword evidence="3" id="KW-0227">DNA damage</keyword>
<keyword evidence="5" id="KW-0238">DNA-binding</keyword>
<evidence type="ECO:0000259" key="10">
    <source>
        <dbReference type="PROSITE" id="PS51068"/>
    </source>
</evidence>
<dbReference type="GO" id="GO:0003906">
    <property type="term" value="F:DNA-(apurinic or apyrimidinic site) endonuclease activity"/>
    <property type="evidence" value="ECO:0007669"/>
    <property type="project" value="InterPro"/>
</dbReference>
<evidence type="ECO:0000256" key="8">
    <source>
        <dbReference type="ARBA" id="ARBA00023268"/>
    </source>
</evidence>
<evidence type="ECO:0000256" key="9">
    <source>
        <dbReference type="ARBA" id="ARBA00023295"/>
    </source>
</evidence>
<protein>
    <submittedName>
        <fullName evidence="11">Formamidopyrimidine-DNA glycosylase</fullName>
    </submittedName>
</protein>
<dbReference type="SUPFAM" id="SSF46946">
    <property type="entry name" value="S13-like H2TH domain"/>
    <property type="match status" value="1"/>
</dbReference>
<keyword evidence="4" id="KW-0378">Hydrolase</keyword>
<keyword evidence="8" id="KW-0511">Multifunctional enzyme</keyword>
<dbReference type="SMART" id="SM01232">
    <property type="entry name" value="H2TH"/>
    <property type="match status" value="1"/>
</dbReference>
<comment type="similarity">
    <text evidence="2">Belongs to the FPG family.</text>
</comment>